<accession>A0A916WTR7</accession>
<comment type="caution">
    <text evidence="4">The sequence shown here is derived from an EMBL/GenBank/DDBJ whole genome shotgun (WGS) entry which is preliminary data.</text>
</comment>
<dbReference type="Proteomes" id="UP000636793">
    <property type="component" value="Unassembled WGS sequence"/>
</dbReference>
<gene>
    <name evidence="4" type="ORF">GCM10011492_19390</name>
</gene>
<feature type="compositionally biased region" description="Pro residues" evidence="2">
    <location>
        <begin position="213"/>
        <end position="261"/>
    </location>
</feature>
<feature type="domain" description="TerD" evidence="3">
    <location>
        <begin position="2"/>
        <end position="165"/>
    </location>
</feature>
<dbReference type="RefSeq" id="WP_188836814.1">
    <property type="nucleotide sequence ID" value="NZ_BMHI01000003.1"/>
</dbReference>
<dbReference type="EMBL" id="BMHI01000003">
    <property type="protein sequence ID" value="GGB29158.1"/>
    <property type="molecule type" value="Genomic_DNA"/>
</dbReference>
<evidence type="ECO:0000259" key="3">
    <source>
        <dbReference type="Pfam" id="PF02342"/>
    </source>
</evidence>
<dbReference type="AlphaFoldDB" id="A0A916WTR7"/>
<evidence type="ECO:0000256" key="1">
    <source>
        <dbReference type="ARBA" id="ARBA00008775"/>
    </source>
</evidence>
<feature type="domain" description="TerD" evidence="3">
    <location>
        <begin position="275"/>
        <end position="448"/>
    </location>
</feature>
<dbReference type="PANTHER" id="PTHR32097">
    <property type="entry name" value="CAMP-BINDING PROTEIN 1-RELATED"/>
    <property type="match status" value="1"/>
</dbReference>
<proteinExistence type="inferred from homology"/>
<reference evidence="4" key="1">
    <citation type="journal article" date="2014" name="Int. J. Syst. Evol. Microbiol.">
        <title>Complete genome sequence of Corynebacterium casei LMG S-19264T (=DSM 44701T), isolated from a smear-ripened cheese.</title>
        <authorList>
            <consortium name="US DOE Joint Genome Institute (JGI-PGF)"/>
            <person name="Walter F."/>
            <person name="Albersmeier A."/>
            <person name="Kalinowski J."/>
            <person name="Ruckert C."/>
        </authorList>
    </citation>
    <scope>NUCLEOTIDE SEQUENCE</scope>
    <source>
        <strain evidence="4">CGMCC 1.15085</strain>
    </source>
</reference>
<feature type="region of interest" description="Disordered" evidence="2">
    <location>
        <begin position="165"/>
        <end position="269"/>
    </location>
</feature>
<keyword evidence="5" id="KW-1185">Reference proteome</keyword>
<dbReference type="InterPro" id="IPR051324">
    <property type="entry name" value="Stress/Tellurium_Resist"/>
</dbReference>
<evidence type="ECO:0000313" key="4">
    <source>
        <dbReference type="EMBL" id="GGB29158.1"/>
    </source>
</evidence>
<name>A0A916WTR7_9MICO</name>
<dbReference type="PANTHER" id="PTHR32097:SF4">
    <property type="entry name" value="GENERAL STRESS PROTEIN 16U"/>
    <property type="match status" value="1"/>
</dbReference>
<sequence>MTQLTKGSNTPLDAGQVRITLHWSPGPGVPDVDASALLVQESGKVSSDDDFIFYNQPGHPSGAVRHLGKQPGADALEVDLAQLPSTVAKVVLAASADGGAFGQVPDLRLVASDATSGAELATFAMDAENETAFVSGELYQRNGQWKLRAVGQGYSSGLAGLATDFGISVEGDPEPPPAAVDQQAAAPPPPAPMPGVPPQGPPPVGIPNVAPQGVPPAPMPTTGPPMPPPVQPPPPNQPPPPAQAAPAMQPPPAPAGPPAPQPGSAGVVNLDKGRVDLTKKARVDLTKTGAPPLAKVTMGLGWDPAPGRGSIDLDASVIAYDGTGKKLEIVWFMHKKEFGGAIQHSGDNVTGAGEGDDEQIKVDLLAIPPQVTTLVFTINSFSGQKFTNIRRAFCRLVDDATGQELVRFDLSDSQPATGVLMAAMRRTGPQSWQMRAIGDFHDGKTVKKLVKPGEEHALAP</sequence>
<dbReference type="Gene3D" id="2.60.60.30">
    <property type="entry name" value="sav2460 like domains"/>
    <property type="match status" value="2"/>
</dbReference>
<protein>
    <recommendedName>
        <fullName evidence="3">TerD domain-containing protein</fullName>
    </recommendedName>
</protein>
<dbReference type="InterPro" id="IPR003325">
    <property type="entry name" value="TerD"/>
</dbReference>
<evidence type="ECO:0000256" key="2">
    <source>
        <dbReference type="SAM" id="MobiDB-lite"/>
    </source>
</evidence>
<evidence type="ECO:0000313" key="5">
    <source>
        <dbReference type="Proteomes" id="UP000636793"/>
    </source>
</evidence>
<feature type="compositionally biased region" description="Pro residues" evidence="2">
    <location>
        <begin position="186"/>
        <end position="205"/>
    </location>
</feature>
<dbReference type="Pfam" id="PF02342">
    <property type="entry name" value="TerD"/>
    <property type="match status" value="2"/>
</dbReference>
<dbReference type="CDD" id="cd06974">
    <property type="entry name" value="TerD_like"/>
    <property type="match status" value="2"/>
</dbReference>
<reference evidence="4" key="2">
    <citation type="submission" date="2020-09" db="EMBL/GenBank/DDBJ databases">
        <authorList>
            <person name="Sun Q."/>
            <person name="Zhou Y."/>
        </authorList>
    </citation>
    <scope>NUCLEOTIDE SEQUENCE</scope>
    <source>
        <strain evidence="4">CGMCC 1.15085</strain>
    </source>
</reference>
<organism evidence="4 5">
    <name type="scientific">Flexivirga endophytica</name>
    <dbReference type="NCBI Taxonomy" id="1849103"/>
    <lineage>
        <taxon>Bacteria</taxon>
        <taxon>Bacillati</taxon>
        <taxon>Actinomycetota</taxon>
        <taxon>Actinomycetes</taxon>
        <taxon>Micrococcales</taxon>
        <taxon>Dermacoccaceae</taxon>
        <taxon>Flexivirga</taxon>
    </lineage>
</organism>
<comment type="similarity">
    <text evidence="1">Belongs to the CAPAB/TerDEXZ family.</text>
</comment>